<sequence>MIKLGQKVRCIVTGFTGIAISKVEYLNGCVQYCVKPPVVDNKSADGEYIDQQQLEVVDDGVAVKKNNTGGVMSDMPKGNGLSRR</sequence>
<gene>
    <name evidence="1" type="ORF">DYU11_20215</name>
</gene>
<dbReference type="RefSeq" id="WP_119669545.1">
    <property type="nucleotide sequence ID" value="NZ_QXED01000006.1"/>
</dbReference>
<dbReference type="EMBL" id="QXED01000006">
    <property type="protein sequence ID" value="RIV20378.1"/>
    <property type="molecule type" value="Genomic_DNA"/>
</dbReference>
<comment type="caution">
    <text evidence="1">The sequence shown here is derived from an EMBL/GenBank/DDBJ whole genome shotgun (WGS) entry which is preliminary data.</text>
</comment>
<protein>
    <submittedName>
        <fullName evidence="1">Uncharacterized protein</fullName>
    </submittedName>
</protein>
<organism evidence="1 2">
    <name type="scientific">Fibrisoma montanum</name>
    <dbReference type="NCBI Taxonomy" id="2305895"/>
    <lineage>
        <taxon>Bacteria</taxon>
        <taxon>Pseudomonadati</taxon>
        <taxon>Bacteroidota</taxon>
        <taxon>Cytophagia</taxon>
        <taxon>Cytophagales</taxon>
        <taxon>Spirosomataceae</taxon>
        <taxon>Fibrisoma</taxon>
    </lineage>
</organism>
<dbReference type="AlphaFoldDB" id="A0A418M3N2"/>
<accession>A0A418M3N2</accession>
<keyword evidence="2" id="KW-1185">Reference proteome</keyword>
<proteinExistence type="predicted"/>
<reference evidence="1 2" key="1">
    <citation type="submission" date="2018-08" db="EMBL/GenBank/DDBJ databases">
        <title>Fibrisoma montanum sp. nov., isolated from Danxia mountain soil.</title>
        <authorList>
            <person name="Huang Y."/>
        </authorList>
    </citation>
    <scope>NUCLEOTIDE SEQUENCE [LARGE SCALE GENOMIC DNA]</scope>
    <source>
        <strain evidence="1 2">HYT19</strain>
    </source>
</reference>
<name>A0A418M3N2_9BACT</name>
<dbReference type="OrthoDB" id="7028388at2"/>
<dbReference type="Proteomes" id="UP000283523">
    <property type="component" value="Unassembled WGS sequence"/>
</dbReference>
<evidence type="ECO:0000313" key="1">
    <source>
        <dbReference type="EMBL" id="RIV20378.1"/>
    </source>
</evidence>
<evidence type="ECO:0000313" key="2">
    <source>
        <dbReference type="Proteomes" id="UP000283523"/>
    </source>
</evidence>